<evidence type="ECO:0000256" key="12">
    <source>
        <dbReference type="ARBA" id="ARBA00023136"/>
    </source>
</evidence>
<dbReference type="AlphaFoldDB" id="A0A1V4SSL6"/>
<evidence type="ECO:0000256" key="17">
    <source>
        <dbReference type="PIRSR" id="PIRSR600829-3"/>
    </source>
</evidence>
<feature type="binding site" evidence="16">
    <location>
        <position position="65"/>
    </location>
    <ligand>
        <name>substrate</name>
    </ligand>
</feature>
<evidence type="ECO:0000256" key="1">
    <source>
        <dbReference type="ARBA" id="ARBA00004651"/>
    </source>
</evidence>
<protein>
    <submittedName>
        <fullName evidence="20">Undecaprenol kinase</fullName>
        <ecNumber evidence="20">2.7.1.66</ecNumber>
    </submittedName>
</protein>
<dbReference type="GO" id="GO:0036433">
    <property type="term" value="F:di-trans, poly-cis-undecaprenol kinase activity"/>
    <property type="evidence" value="ECO:0007669"/>
    <property type="project" value="UniProtKB-EC"/>
</dbReference>
<organism evidence="20 21">
    <name type="scientific">Ruminiclostridium hungatei</name>
    <name type="common">Clostridium hungatei</name>
    <dbReference type="NCBI Taxonomy" id="48256"/>
    <lineage>
        <taxon>Bacteria</taxon>
        <taxon>Bacillati</taxon>
        <taxon>Bacillota</taxon>
        <taxon>Clostridia</taxon>
        <taxon>Eubacteriales</taxon>
        <taxon>Oscillospiraceae</taxon>
        <taxon>Ruminiclostridium</taxon>
    </lineage>
</organism>
<dbReference type="InterPro" id="IPR036945">
    <property type="entry name" value="DAGK_sf"/>
</dbReference>
<evidence type="ECO:0000256" key="10">
    <source>
        <dbReference type="ARBA" id="ARBA00022989"/>
    </source>
</evidence>
<feature type="transmembrane region" description="Helical" evidence="19">
    <location>
        <begin position="53"/>
        <end position="75"/>
    </location>
</feature>
<evidence type="ECO:0000256" key="16">
    <source>
        <dbReference type="PIRSR" id="PIRSR600829-2"/>
    </source>
</evidence>
<proteinExistence type="inferred from homology"/>
<dbReference type="PANTHER" id="PTHR34299:SF1">
    <property type="entry name" value="DIACYLGLYCEROL KINASE"/>
    <property type="match status" value="1"/>
</dbReference>
<feature type="binding site" evidence="16">
    <location>
        <begin position="43"/>
        <end position="46"/>
    </location>
    <ligand>
        <name>substrate</name>
    </ligand>
</feature>
<dbReference type="Proteomes" id="UP000191554">
    <property type="component" value="Unassembled WGS sequence"/>
</dbReference>
<keyword evidence="11" id="KW-0443">Lipid metabolism</keyword>
<feature type="transmembrane region" description="Helical" evidence="19">
    <location>
        <begin position="95"/>
        <end position="118"/>
    </location>
</feature>
<dbReference type="EMBL" id="MZGX01000001">
    <property type="protein sequence ID" value="OPX46445.1"/>
    <property type="molecule type" value="Genomic_DNA"/>
</dbReference>
<keyword evidence="4" id="KW-0444">Lipid biosynthesis</keyword>
<evidence type="ECO:0000256" key="13">
    <source>
        <dbReference type="ARBA" id="ARBA00023209"/>
    </source>
</evidence>
<dbReference type="CDD" id="cd14265">
    <property type="entry name" value="UDPK_IM_like"/>
    <property type="match status" value="1"/>
</dbReference>
<dbReference type="RefSeq" id="WP_080062758.1">
    <property type="nucleotide sequence ID" value="NZ_MZGX01000001.1"/>
</dbReference>
<evidence type="ECO:0000256" key="14">
    <source>
        <dbReference type="ARBA" id="ARBA00023264"/>
    </source>
</evidence>
<comment type="cofactor">
    <cofactor evidence="18">
        <name>Mg(2+)</name>
        <dbReference type="ChEBI" id="CHEBI:18420"/>
    </cofactor>
    <text evidence="18">Mn(2+), Zn(2+), Cd(2+) and Co(2+) support activity to lesser extents.</text>
</comment>
<dbReference type="Gene3D" id="1.10.287.3610">
    <property type="match status" value="1"/>
</dbReference>
<feature type="transmembrane region" description="Helical" evidence="19">
    <location>
        <begin position="29"/>
        <end position="46"/>
    </location>
</feature>
<dbReference type="STRING" id="48256.CLHUN_02620"/>
<evidence type="ECO:0000256" key="8">
    <source>
        <dbReference type="ARBA" id="ARBA00022777"/>
    </source>
</evidence>
<evidence type="ECO:0000256" key="3">
    <source>
        <dbReference type="ARBA" id="ARBA00022475"/>
    </source>
</evidence>
<evidence type="ECO:0000256" key="2">
    <source>
        <dbReference type="ARBA" id="ARBA00005967"/>
    </source>
</evidence>
<keyword evidence="21" id="KW-1185">Reference proteome</keyword>
<keyword evidence="13" id="KW-0594">Phospholipid biosynthesis</keyword>
<keyword evidence="8 20" id="KW-0418">Kinase</keyword>
<feature type="binding site" evidence="17">
    <location>
        <position position="72"/>
    </location>
    <ligand>
        <name>ATP</name>
        <dbReference type="ChEBI" id="CHEBI:30616"/>
    </ligand>
</feature>
<dbReference type="GO" id="GO:0008654">
    <property type="term" value="P:phospholipid biosynthetic process"/>
    <property type="evidence" value="ECO:0007669"/>
    <property type="project" value="UniProtKB-KW"/>
</dbReference>
<dbReference type="GO" id="GO:0046872">
    <property type="term" value="F:metal ion binding"/>
    <property type="evidence" value="ECO:0007669"/>
    <property type="project" value="UniProtKB-KW"/>
</dbReference>
<keyword evidence="10 19" id="KW-1133">Transmembrane helix</keyword>
<dbReference type="GO" id="GO:0005524">
    <property type="term" value="F:ATP binding"/>
    <property type="evidence" value="ECO:0007669"/>
    <property type="project" value="UniProtKB-KW"/>
</dbReference>
<keyword evidence="3" id="KW-1003">Cell membrane</keyword>
<keyword evidence="14" id="KW-1208">Phospholipid metabolism</keyword>
<keyword evidence="18" id="KW-0460">Magnesium</keyword>
<comment type="subcellular location">
    <subcellularLocation>
        <location evidence="1">Cell membrane</location>
        <topology evidence="1">Multi-pass membrane protein</topology>
    </subcellularLocation>
</comment>
<dbReference type="Pfam" id="PF01219">
    <property type="entry name" value="DAGK_prokar"/>
    <property type="match status" value="1"/>
</dbReference>
<evidence type="ECO:0000256" key="7">
    <source>
        <dbReference type="ARBA" id="ARBA00022741"/>
    </source>
</evidence>
<reference evidence="20 21" key="1">
    <citation type="submission" date="2017-03" db="EMBL/GenBank/DDBJ databases">
        <title>Genome sequence of Clostridium hungatei DSM 14427.</title>
        <authorList>
            <person name="Poehlein A."/>
            <person name="Daniel R."/>
        </authorList>
    </citation>
    <scope>NUCLEOTIDE SEQUENCE [LARGE SCALE GENOMIC DNA]</scope>
    <source>
        <strain evidence="20 21">DSM 14427</strain>
    </source>
</reference>
<sequence>MKNRNLLESFKNAFQGVWHTLVNEKNMKIHLAAAAMVIIVALWLGVSKIEMTVLCVTIAMVICFELINTAMEVMVNIIVDVYHPKAKIIKDVSAGAVFVSALFSIAVGVIILGDKLLIRLQSLYGLLK</sequence>
<evidence type="ECO:0000256" key="15">
    <source>
        <dbReference type="PIRSR" id="PIRSR600829-1"/>
    </source>
</evidence>
<evidence type="ECO:0000256" key="19">
    <source>
        <dbReference type="SAM" id="Phobius"/>
    </source>
</evidence>
<evidence type="ECO:0000256" key="5">
    <source>
        <dbReference type="ARBA" id="ARBA00022679"/>
    </source>
</evidence>
<dbReference type="InterPro" id="IPR000829">
    <property type="entry name" value="DAGK"/>
</dbReference>
<evidence type="ECO:0000313" key="20">
    <source>
        <dbReference type="EMBL" id="OPX46445.1"/>
    </source>
</evidence>
<feature type="binding site" evidence="17">
    <location>
        <begin position="90"/>
        <end position="91"/>
    </location>
    <ligand>
        <name>ATP</name>
        <dbReference type="ChEBI" id="CHEBI:30616"/>
    </ligand>
</feature>
<comment type="caution">
    <text evidence="20">The sequence shown here is derived from an EMBL/GenBank/DDBJ whole genome shotgun (WGS) entry which is preliminary data.</text>
</comment>
<evidence type="ECO:0000256" key="4">
    <source>
        <dbReference type="ARBA" id="ARBA00022516"/>
    </source>
</evidence>
<feature type="binding site" evidence="17">
    <location>
        <position position="24"/>
    </location>
    <ligand>
        <name>ATP</name>
        <dbReference type="ChEBI" id="CHEBI:30616"/>
    </ligand>
</feature>
<feature type="binding site" evidence="18">
    <location>
        <position position="72"/>
    </location>
    <ligand>
        <name>a divalent metal cation</name>
        <dbReference type="ChEBI" id="CHEBI:60240"/>
    </ligand>
</feature>
<keyword evidence="7 17" id="KW-0547">Nucleotide-binding</keyword>
<gene>
    <name evidence="20" type="primary">dgkA</name>
    <name evidence="20" type="ORF">CLHUN_02620</name>
</gene>
<evidence type="ECO:0000256" key="18">
    <source>
        <dbReference type="PIRSR" id="PIRSR600829-4"/>
    </source>
</evidence>
<keyword evidence="18" id="KW-0479">Metal-binding</keyword>
<dbReference type="EC" id="2.7.1.66" evidence="20"/>
<keyword evidence="6 19" id="KW-0812">Transmembrane</keyword>
<accession>A0A1V4SSL6</accession>
<keyword evidence="9 17" id="KW-0067">ATP-binding</keyword>
<name>A0A1V4SSL6_RUMHU</name>
<evidence type="ECO:0000256" key="11">
    <source>
        <dbReference type="ARBA" id="ARBA00023098"/>
    </source>
</evidence>
<comment type="similarity">
    <text evidence="2">Belongs to the bacterial diacylglycerol kinase family.</text>
</comment>
<dbReference type="PANTHER" id="PTHR34299">
    <property type="entry name" value="DIACYLGLYCEROL KINASE"/>
    <property type="match status" value="1"/>
</dbReference>
<evidence type="ECO:0000256" key="9">
    <source>
        <dbReference type="ARBA" id="ARBA00022840"/>
    </source>
</evidence>
<feature type="active site" description="Proton acceptor" evidence="15">
    <location>
        <position position="65"/>
    </location>
</feature>
<dbReference type="GO" id="GO:0005886">
    <property type="term" value="C:plasma membrane"/>
    <property type="evidence" value="ECO:0007669"/>
    <property type="project" value="UniProtKB-SubCell"/>
</dbReference>
<keyword evidence="12 19" id="KW-0472">Membrane</keyword>
<evidence type="ECO:0000256" key="6">
    <source>
        <dbReference type="ARBA" id="ARBA00022692"/>
    </source>
</evidence>
<dbReference type="OrthoDB" id="9789934at2"/>
<dbReference type="InterPro" id="IPR033717">
    <property type="entry name" value="UDPK"/>
</dbReference>
<keyword evidence="5 20" id="KW-0808">Transferase</keyword>
<evidence type="ECO:0000313" key="21">
    <source>
        <dbReference type="Proteomes" id="UP000191554"/>
    </source>
</evidence>
<feature type="binding site" evidence="18">
    <location>
        <position position="24"/>
    </location>
    <ligand>
        <name>a divalent metal cation</name>
        <dbReference type="ChEBI" id="CHEBI:60240"/>
    </ligand>
</feature>